<evidence type="ECO:0000256" key="6">
    <source>
        <dbReference type="ARBA" id="ARBA00022737"/>
    </source>
</evidence>
<keyword evidence="7" id="KW-0106">Calcium</keyword>
<dbReference type="RefSeq" id="XP_014666155.1">
    <property type="nucleotide sequence ID" value="XM_014810669.1"/>
</dbReference>
<keyword evidence="13" id="KW-0407">Ion channel</keyword>
<dbReference type="Pfam" id="PF00520">
    <property type="entry name" value="Ion_trans"/>
    <property type="match status" value="2"/>
</dbReference>
<organism evidence="19 20">
    <name type="scientific">Priapulus caudatus</name>
    <name type="common">Priapulid worm</name>
    <dbReference type="NCBI Taxonomy" id="37621"/>
    <lineage>
        <taxon>Eukaryota</taxon>
        <taxon>Metazoa</taxon>
        <taxon>Ecdysozoa</taxon>
        <taxon>Scalidophora</taxon>
        <taxon>Priapulida</taxon>
        <taxon>Priapulimorpha</taxon>
        <taxon>Priapulimorphida</taxon>
        <taxon>Priapulidae</taxon>
        <taxon>Priapulus</taxon>
    </lineage>
</organism>
<keyword evidence="9 15" id="KW-1133">Transmembrane helix</keyword>
<dbReference type="Pfam" id="PF08763">
    <property type="entry name" value="Ca_chan_IQ"/>
    <property type="match status" value="1"/>
</dbReference>
<feature type="domain" description="Ion transport" evidence="16">
    <location>
        <begin position="282"/>
        <end position="531"/>
    </location>
</feature>
<evidence type="ECO:0000259" key="18">
    <source>
        <dbReference type="Pfam" id="PF16905"/>
    </source>
</evidence>
<feature type="compositionally biased region" description="Polar residues" evidence="14">
    <location>
        <begin position="706"/>
        <end position="715"/>
    </location>
</feature>
<dbReference type="InterPro" id="IPR027359">
    <property type="entry name" value="Volt_channel_dom_sf"/>
</dbReference>
<keyword evidence="5 15" id="KW-0812">Transmembrane</keyword>
<dbReference type="SUPFAM" id="SSF81324">
    <property type="entry name" value="Voltage-gated potassium channels"/>
    <property type="match status" value="2"/>
</dbReference>
<gene>
    <name evidence="20" type="primary">LOC106808072</name>
</gene>
<feature type="domain" description="Ion transport" evidence="16">
    <location>
        <begin position="11"/>
        <end position="236"/>
    </location>
</feature>
<evidence type="ECO:0000313" key="20">
    <source>
        <dbReference type="RefSeq" id="XP_014666155.1"/>
    </source>
</evidence>
<evidence type="ECO:0000256" key="8">
    <source>
        <dbReference type="ARBA" id="ARBA00022882"/>
    </source>
</evidence>
<proteinExistence type="predicted"/>
<evidence type="ECO:0000313" key="19">
    <source>
        <dbReference type="Proteomes" id="UP000695022"/>
    </source>
</evidence>
<sequence length="797" mass="91902">MVPLDVIDLGLILHPGAYCRDPWNLLDALVVMCALVAFYFGSVGSNNGAGKNLNTIKSLRVLRVLRPLKTIKRVPKLKAVFDCVINSLKNVLNIFIVYVLFHFIFSVIAVQLFNGKFWFCTDASKLLKEECQGEYFEFTDEKQPPRVEKREWKRQDFHYDDVFHSMLTLFVVQTGEGWPKVLQNSMDATRTDEGPQPNYRMEMAFFYIVFFIVFPFFFVNIFVALIIITFQEEGEKELLDGELDKNQKQCIDFAINARPLARYMPEDQDSLRYRIWKLVVSRGFEWFIMVMISLNTIVLMMKQSDKESNGTYKDVLRFLNITFTSLFTVECILKMIAFGVRNYYRDSWNIFDFVIVVGSIADVVITESQNNFINIGFLRLFRAARLIKLLRQGYTIRILLWTFIQSFKALPYVCLLIGMLFFIYAVIGMQVFGNIKLDPDSAINRHNNFQLFLSGLLLLFRCATGENWQLIMLSCASGAPCDPDSGLPDGSCGSQISYFYFCTFIFFCSFLMLNLFVAVIMDNFDYLTRDSSILGPHHLDEYIRCWAEIDPAAKGRIHYTDMYEMLRNMAPPVGFGRKCPYKLAYKRLIRMNMPIAEDNTVQFTTTLFALIRESLGIKMRNADEMDQADEELRQVIRLMWAYQCKKSNLVGKLVPNNAELGEGQLSVGKVYAGLVILENWRAYKAAMGAVQRPPSFFKRILRGTVRTPSHRSNASESDEEHGGHRSRSHSLKDGSNLSIDKQENGQPWKRSFSFLRRVSTRKRHRKDNSPHNPEEHYGQVGACPYHGPVVSGRQRQV</sequence>
<feature type="transmembrane region" description="Helical" evidence="15">
    <location>
        <begin position="321"/>
        <end position="340"/>
    </location>
</feature>
<accession>A0ABM1E1T4</accession>
<evidence type="ECO:0000256" key="12">
    <source>
        <dbReference type="ARBA" id="ARBA00023180"/>
    </source>
</evidence>
<feature type="transmembrane region" description="Helical" evidence="15">
    <location>
        <begin position="283"/>
        <end position="301"/>
    </location>
</feature>
<evidence type="ECO:0000256" key="14">
    <source>
        <dbReference type="SAM" id="MobiDB-lite"/>
    </source>
</evidence>
<dbReference type="Pfam" id="PF16905">
    <property type="entry name" value="GPHH"/>
    <property type="match status" value="1"/>
</dbReference>
<keyword evidence="3" id="KW-0109">Calcium transport</keyword>
<reference evidence="20" key="1">
    <citation type="submission" date="2025-08" db="UniProtKB">
        <authorList>
            <consortium name="RefSeq"/>
        </authorList>
    </citation>
    <scope>IDENTIFICATION</scope>
</reference>
<keyword evidence="12" id="KW-0325">Glycoprotein</keyword>
<keyword evidence="6" id="KW-0677">Repeat</keyword>
<feature type="transmembrane region" description="Helical" evidence="15">
    <location>
        <begin position="91"/>
        <end position="113"/>
    </location>
</feature>
<feature type="region of interest" description="Disordered" evidence="14">
    <location>
        <begin position="703"/>
        <end position="797"/>
    </location>
</feature>
<keyword evidence="4" id="KW-0107">Calcium channel</keyword>
<keyword evidence="8" id="KW-0851">Voltage-gated channel</keyword>
<keyword evidence="19" id="KW-1185">Reference proteome</keyword>
<dbReference type="InterPro" id="IPR031649">
    <property type="entry name" value="GPHH_dom"/>
</dbReference>
<feature type="domain" description="Voltage-dependent L-type calcium channel IQ-associated" evidence="18">
    <location>
        <begin position="541"/>
        <end position="594"/>
    </location>
</feature>
<dbReference type="Gene3D" id="1.10.287.70">
    <property type="match status" value="2"/>
</dbReference>
<evidence type="ECO:0000256" key="2">
    <source>
        <dbReference type="ARBA" id="ARBA00022448"/>
    </source>
</evidence>
<evidence type="ECO:0000256" key="13">
    <source>
        <dbReference type="ARBA" id="ARBA00023303"/>
    </source>
</evidence>
<evidence type="ECO:0000256" key="10">
    <source>
        <dbReference type="ARBA" id="ARBA00023065"/>
    </source>
</evidence>
<evidence type="ECO:0000256" key="3">
    <source>
        <dbReference type="ARBA" id="ARBA00022568"/>
    </source>
</evidence>
<feature type="transmembrane region" description="Helical" evidence="15">
    <location>
        <begin position="204"/>
        <end position="228"/>
    </location>
</feature>
<evidence type="ECO:0000256" key="5">
    <source>
        <dbReference type="ARBA" id="ARBA00022692"/>
    </source>
</evidence>
<dbReference type="PANTHER" id="PTHR45628:SF7">
    <property type="entry name" value="VOLTAGE-DEPENDENT CALCIUM CHANNEL TYPE A SUBUNIT ALPHA-1"/>
    <property type="match status" value="1"/>
</dbReference>
<dbReference type="InterPro" id="IPR005821">
    <property type="entry name" value="Ion_trans_dom"/>
</dbReference>
<dbReference type="InterPro" id="IPR014873">
    <property type="entry name" value="VDCC_a1su_IQ"/>
</dbReference>
<evidence type="ECO:0000256" key="4">
    <source>
        <dbReference type="ARBA" id="ARBA00022673"/>
    </source>
</evidence>
<feature type="domain" description="Voltage-dependent calcium channel alpha-1 subunit IQ" evidence="17">
    <location>
        <begin position="604"/>
        <end position="685"/>
    </location>
</feature>
<evidence type="ECO:0000256" key="15">
    <source>
        <dbReference type="SAM" id="Phobius"/>
    </source>
</evidence>
<evidence type="ECO:0000256" key="7">
    <source>
        <dbReference type="ARBA" id="ARBA00022837"/>
    </source>
</evidence>
<name>A0ABM1E1T4_PRICU</name>
<evidence type="ECO:0000259" key="17">
    <source>
        <dbReference type="Pfam" id="PF08763"/>
    </source>
</evidence>
<comment type="subcellular location">
    <subcellularLocation>
        <location evidence="1">Membrane</location>
        <topology evidence="1">Multi-pass membrane protein</topology>
    </subcellularLocation>
</comment>
<dbReference type="GeneID" id="106808072"/>
<feature type="transmembrane region" description="Helical" evidence="15">
    <location>
        <begin position="23"/>
        <end position="41"/>
    </location>
</feature>
<evidence type="ECO:0000256" key="1">
    <source>
        <dbReference type="ARBA" id="ARBA00004141"/>
    </source>
</evidence>
<dbReference type="Proteomes" id="UP000695022">
    <property type="component" value="Unplaced"/>
</dbReference>
<keyword evidence="11 15" id="KW-0472">Membrane</keyword>
<evidence type="ECO:0000259" key="16">
    <source>
        <dbReference type="Pfam" id="PF00520"/>
    </source>
</evidence>
<protein>
    <submittedName>
        <fullName evidence="20">Voltage-dependent calcium channel type A subunit alpha-1-like</fullName>
    </submittedName>
</protein>
<evidence type="ECO:0000256" key="9">
    <source>
        <dbReference type="ARBA" id="ARBA00022989"/>
    </source>
</evidence>
<dbReference type="Gene3D" id="1.20.120.350">
    <property type="entry name" value="Voltage-gated potassium channels. Chain C"/>
    <property type="match status" value="2"/>
</dbReference>
<feature type="compositionally biased region" description="Basic and acidic residues" evidence="14">
    <location>
        <begin position="767"/>
        <end position="777"/>
    </location>
</feature>
<dbReference type="PANTHER" id="PTHR45628">
    <property type="entry name" value="VOLTAGE-DEPENDENT CALCIUM CHANNEL TYPE A SUBUNIT ALPHA-1"/>
    <property type="match status" value="1"/>
</dbReference>
<dbReference type="InterPro" id="IPR050599">
    <property type="entry name" value="VDCC_alpha-1_subunit"/>
</dbReference>
<feature type="transmembrane region" description="Helical" evidence="15">
    <location>
        <begin position="410"/>
        <end position="432"/>
    </location>
</feature>
<keyword evidence="10" id="KW-0406">Ion transport</keyword>
<feature type="transmembrane region" description="Helical" evidence="15">
    <location>
        <begin position="498"/>
        <end position="521"/>
    </location>
</feature>
<keyword evidence="2" id="KW-0813">Transport</keyword>
<dbReference type="Gene3D" id="1.10.238.10">
    <property type="entry name" value="EF-hand"/>
    <property type="match status" value="1"/>
</dbReference>
<evidence type="ECO:0000256" key="11">
    <source>
        <dbReference type="ARBA" id="ARBA00023136"/>
    </source>
</evidence>